<gene>
    <name evidence="8" type="primary">rnfC</name>
    <name evidence="10" type="ORF">C8E02_0555</name>
</gene>
<dbReference type="InterPro" id="IPR017896">
    <property type="entry name" value="4Fe4S_Fe-S-bd"/>
</dbReference>
<dbReference type="InterPro" id="IPR017900">
    <property type="entry name" value="4Fe4S_Fe_S_CS"/>
</dbReference>
<dbReference type="Pfam" id="PF01512">
    <property type="entry name" value="Complex1_51K"/>
    <property type="match status" value="1"/>
</dbReference>
<evidence type="ECO:0000256" key="4">
    <source>
        <dbReference type="ARBA" id="ARBA00022737"/>
    </source>
</evidence>
<keyword evidence="4 8" id="KW-0677">Repeat</keyword>
<feature type="binding site" evidence="8">
    <location>
        <position position="390"/>
    </location>
    <ligand>
        <name>[4Fe-4S] cluster</name>
        <dbReference type="ChEBI" id="CHEBI:49883"/>
        <label>1</label>
    </ligand>
</feature>
<feature type="binding site" evidence="8">
    <location>
        <position position="393"/>
    </location>
    <ligand>
        <name>[4Fe-4S] cluster</name>
        <dbReference type="ChEBI" id="CHEBI:49883"/>
        <label>1</label>
    </ligand>
</feature>
<dbReference type="InterPro" id="IPR011538">
    <property type="entry name" value="Nuo51_FMN-bd"/>
</dbReference>
<feature type="binding site" evidence="8">
    <location>
        <position position="432"/>
    </location>
    <ligand>
        <name>[4Fe-4S] cluster</name>
        <dbReference type="ChEBI" id="CHEBI:49883"/>
        <label>2</label>
    </ligand>
</feature>
<dbReference type="SUPFAM" id="SSF142019">
    <property type="entry name" value="Nqo1 FMN-binding domain-like"/>
    <property type="match status" value="1"/>
</dbReference>
<evidence type="ECO:0000256" key="5">
    <source>
        <dbReference type="ARBA" id="ARBA00022982"/>
    </source>
</evidence>
<dbReference type="Gene3D" id="3.40.50.11540">
    <property type="entry name" value="NADH-ubiquinone oxidoreductase 51kDa subunit"/>
    <property type="match status" value="1"/>
</dbReference>
<dbReference type="AlphaFoldDB" id="A0A495BJP6"/>
<dbReference type="InterPro" id="IPR019554">
    <property type="entry name" value="Soluble_ligand-bd"/>
</dbReference>
<dbReference type="PROSITE" id="PS00198">
    <property type="entry name" value="4FE4S_FER_1"/>
    <property type="match status" value="1"/>
</dbReference>
<evidence type="ECO:0000256" key="1">
    <source>
        <dbReference type="ARBA" id="ARBA00022448"/>
    </source>
</evidence>
<evidence type="ECO:0000256" key="2">
    <source>
        <dbReference type="ARBA" id="ARBA00022485"/>
    </source>
</evidence>
<protein>
    <recommendedName>
        <fullName evidence="8">Ion-translocating oxidoreductase complex subunit C</fullName>
        <ecNumber evidence="8">7.-.-.-</ecNumber>
    </recommendedName>
    <alternativeName>
        <fullName evidence="8">Rnf electron transport complex subunit C</fullName>
    </alternativeName>
</protein>
<feature type="binding site" evidence="8">
    <location>
        <position position="400"/>
    </location>
    <ligand>
        <name>[4Fe-4S] cluster</name>
        <dbReference type="ChEBI" id="CHEBI:49883"/>
        <label>2</label>
    </ligand>
</feature>
<evidence type="ECO:0000313" key="11">
    <source>
        <dbReference type="Proteomes" id="UP000279384"/>
    </source>
</evidence>
<sequence length="462" mass="48809">MLLATPLRFARGMLPANWHQLSSFFSRSTTNTAWRGGIKLVGHKQLSNQVPIRTLPLAGQVVAVPLQHGRSLAEPCVHIGQQVLKGEVIGRGGAAIVWAHASTSGTVVAIDTCHPADGEQPLPAVHIAADGQERWAPPCFPPHPLTVPALAEFALRMGLVGLGGAGFPTGIKLAGTAHPLDMLLINGAECEPFLTCDDRLMRERAADIVAAAAQLAKVYDITQVRIGIEPNKPQAMTALQQATVNADRRIEVRALPLRYPAGGQPLLVKSLTGRTLAPGRLPAEVGVLVLNVATVYALGRALLHGEPLVSRIVTLSGAVTSPGNIEAPIGLPISTLLAAAQPHGTGDIQVGGPMMGRVLANSAAVVSKTTSGLLARSESLFPPRAATRPCIRCNRCVDVCPMALRPLQLLSACEQENHALLQQEKLTACIECGACSQVCPSSLPLRDSFRHAKRTIWLGIRT</sequence>
<keyword evidence="5 8" id="KW-0249">Electron transport</keyword>
<dbReference type="InterPro" id="IPR026902">
    <property type="entry name" value="RnfC_N"/>
</dbReference>
<keyword evidence="8" id="KW-0997">Cell inner membrane</keyword>
<comment type="caution">
    <text evidence="10">The sequence shown here is derived from an EMBL/GenBank/DDBJ whole genome shotgun (WGS) entry which is preliminary data.</text>
</comment>
<dbReference type="InterPro" id="IPR037225">
    <property type="entry name" value="Nuo51_FMN-bd_sf"/>
</dbReference>
<comment type="subcellular location">
    <subcellularLocation>
        <location evidence="8">Cell inner membrane</location>
        <topology evidence="8">Peripheral membrane protein</topology>
    </subcellularLocation>
</comment>
<dbReference type="InterPro" id="IPR010208">
    <property type="entry name" value="Ion_transpt_RnfC/RsxC"/>
</dbReference>
<feature type="binding site" evidence="8">
    <location>
        <position position="396"/>
    </location>
    <ligand>
        <name>[4Fe-4S] cluster</name>
        <dbReference type="ChEBI" id="CHEBI:49883"/>
        <label>1</label>
    </ligand>
</feature>
<dbReference type="Pfam" id="PF12838">
    <property type="entry name" value="Fer4_7"/>
    <property type="match status" value="1"/>
</dbReference>
<dbReference type="GO" id="GO:0022900">
    <property type="term" value="P:electron transport chain"/>
    <property type="evidence" value="ECO:0007669"/>
    <property type="project" value="UniProtKB-UniRule"/>
</dbReference>
<keyword evidence="3 8" id="KW-0479">Metal-binding</keyword>
<evidence type="ECO:0000313" key="10">
    <source>
        <dbReference type="EMBL" id="RKQ60802.1"/>
    </source>
</evidence>
<dbReference type="PANTHER" id="PTHR43034">
    <property type="entry name" value="ION-TRANSLOCATING OXIDOREDUCTASE COMPLEX SUBUNIT C"/>
    <property type="match status" value="1"/>
</dbReference>
<dbReference type="EMBL" id="RBID01000011">
    <property type="protein sequence ID" value="RKQ60802.1"/>
    <property type="molecule type" value="Genomic_DNA"/>
</dbReference>
<keyword evidence="7 8" id="KW-0411">Iron-sulfur</keyword>
<feature type="binding site" evidence="8">
    <location>
        <position position="429"/>
    </location>
    <ligand>
        <name>[4Fe-4S] cluster</name>
        <dbReference type="ChEBI" id="CHEBI:49883"/>
        <label>2</label>
    </ligand>
</feature>
<dbReference type="GO" id="GO:0051539">
    <property type="term" value="F:4 iron, 4 sulfur cluster binding"/>
    <property type="evidence" value="ECO:0007669"/>
    <property type="project" value="UniProtKB-KW"/>
</dbReference>
<dbReference type="EC" id="7.-.-.-" evidence="8"/>
<dbReference type="PROSITE" id="PS51379">
    <property type="entry name" value="4FE4S_FER_2"/>
    <property type="match status" value="2"/>
</dbReference>
<dbReference type="Pfam" id="PF10531">
    <property type="entry name" value="SLBB"/>
    <property type="match status" value="1"/>
</dbReference>
<organism evidence="10 11">
    <name type="scientific">Vogesella indigofera</name>
    <name type="common">Pseudomonas indigofera</name>
    <dbReference type="NCBI Taxonomy" id="45465"/>
    <lineage>
        <taxon>Bacteria</taxon>
        <taxon>Pseudomonadati</taxon>
        <taxon>Pseudomonadota</taxon>
        <taxon>Betaproteobacteria</taxon>
        <taxon>Neisseriales</taxon>
        <taxon>Chromobacteriaceae</taxon>
        <taxon>Vogesella</taxon>
    </lineage>
</organism>
<comment type="subunit">
    <text evidence="8">The complex is composed of six subunits: RnfA, RnfB, RnfC, RnfD, RnfE and RnfG.</text>
</comment>
<comment type="function">
    <text evidence="8">Part of a membrane-bound complex that couples electron transfer with translocation of ions across the membrane.</text>
</comment>
<feature type="binding site" evidence="8">
    <location>
        <position position="435"/>
    </location>
    <ligand>
        <name>[4Fe-4S] cluster</name>
        <dbReference type="ChEBI" id="CHEBI:49883"/>
        <label>2</label>
    </ligand>
</feature>
<feature type="domain" description="4Fe-4S ferredoxin-type" evidence="9">
    <location>
        <begin position="381"/>
        <end position="409"/>
    </location>
</feature>
<dbReference type="SUPFAM" id="SSF142984">
    <property type="entry name" value="Nqo1 middle domain-like"/>
    <property type="match status" value="1"/>
</dbReference>
<keyword evidence="8" id="KW-0472">Membrane</keyword>
<dbReference type="PANTHER" id="PTHR43034:SF2">
    <property type="entry name" value="ION-TRANSLOCATING OXIDOREDUCTASE COMPLEX SUBUNIT C"/>
    <property type="match status" value="1"/>
</dbReference>
<reference evidence="10 11" key="1">
    <citation type="submission" date="2018-10" db="EMBL/GenBank/DDBJ databases">
        <title>Genomic Encyclopedia of Type Strains, Phase IV (KMG-IV): sequencing the most valuable type-strain genomes for metagenomic binning, comparative biology and taxonomic classification.</title>
        <authorList>
            <person name="Goeker M."/>
        </authorList>
    </citation>
    <scope>NUCLEOTIDE SEQUENCE [LARGE SCALE GENOMIC DNA]</scope>
    <source>
        <strain evidence="10 11">DSM 3303</strain>
    </source>
</reference>
<evidence type="ECO:0000256" key="3">
    <source>
        <dbReference type="ARBA" id="ARBA00022723"/>
    </source>
</evidence>
<comment type="similarity">
    <text evidence="8">Belongs to the 4Fe4S bacterial-type ferredoxin family. RnfC subfamily.</text>
</comment>
<accession>A0A495BJP6</accession>
<dbReference type="Pfam" id="PF13375">
    <property type="entry name" value="RnfC_N"/>
    <property type="match status" value="1"/>
</dbReference>
<evidence type="ECO:0000256" key="7">
    <source>
        <dbReference type="ARBA" id="ARBA00023014"/>
    </source>
</evidence>
<name>A0A495BJP6_VOGIN</name>
<dbReference type="NCBIfam" id="NF003454">
    <property type="entry name" value="PRK05035.1"/>
    <property type="match status" value="1"/>
</dbReference>
<evidence type="ECO:0000259" key="9">
    <source>
        <dbReference type="PROSITE" id="PS51379"/>
    </source>
</evidence>
<keyword evidence="2 8" id="KW-0004">4Fe-4S</keyword>
<feature type="binding site" evidence="8">
    <location>
        <position position="439"/>
    </location>
    <ligand>
        <name>[4Fe-4S] cluster</name>
        <dbReference type="ChEBI" id="CHEBI:49883"/>
        <label>1</label>
    </ligand>
</feature>
<comment type="cofactor">
    <cofactor evidence="8">
        <name>[4Fe-4S] cluster</name>
        <dbReference type="ChEBI" id="CHEBI:49883"/>
    </cofactor>
    <text evidence="8">Binds 2 [4Fe-4S] clusters per subunit.</text>
</comment>
<dbReference type="Proteomes" id="UP000279384">
    <property type="component" value="Unassembled WGS sequence"/>
</dbReference>
<keyword evidence="6 8" id="KW-0408">Iron</keyword>
<keyword evidence="8" id="KW-1278">Translocase</keyword>
<dbReference type="RefSeq" id="WP_120809544.1">
    <property type="nucleotide sequence ID" value="NZ_RBID01000011.1"/>
</dbReference>
<dbReference type="NCBIfam" id="TIGR01945">
    <property type="entry name" value="rnfC"/>
    <property type="match status" value="1"/>
</dbReference>
<feature type="domain" description="4Fe-4S ferredoxin-type" evidence="9">
    <location>
        <begin position="417"/>
        <end position="448"/>
    </location>
</feature>
<dbReference type="HAMAP" id="MF_00461">
    <property type="entry name" value="RsxC_RnfC"/>
    <property type="match status" value="1"/>
</dbReference>
<keyword evidence="1 8" id="KW-0813">Transport</keyword>
<proteinExistence type="inferred from homology"/>
<dbReference type="GO" id="GO:0046872">
    <property type="term" value="F:metal ion binding"/>
    <property type="evidence" value="ECO:0007669"/>
    <property type="project" value="UniProtKB-KW"/>
</dbReference>
<evidence type="ECO:0000256" key="6">
    <source>
        <dbReference type="ARBA" id="ARBA00023004"/>
    </source>
</evidence>
<evidence type="ECO:0000256" key="8">
    <source>
        <dbReference type="HAMAP-Rule" id="MF_00461"/>
    </source>
</evidence>
<dbReference type="GO" id="GO:0005886">
    <property type="term" value="C:plasma membrane"/>
    <property type="evidence" value="ECO:0007669"/>
    <property type="project" value="UniProtKB-SubCell"/>
</dbReference>
<dbReference type="Gene3D" id="3.30.70.20">
    <property type="match status" value="1"/>
</dbReference>
<keyword evidence="8" id="KW-1003">Cell membrane</keyword>
<dbReference type="SUPFAM" id="SSF46548">
    <property type="entry name" value="alpha-helical ferredoxin"/>
    <property type="match status" value="1"/>
</dbReference>
<dbReference type="GO" id="GO:0009055">
    <property type="term" value="F:electron transfer activity"/>
    <property type="evidence" value="ECO:0007669"/>
    <property type="project" value="InterPro"/>
</dbReference>